<organism evidence="9 12">
    <name type="scientific">Limulus polyphemus</name>
    <name type="common">Atlantic horseshoe crab</name>
    <dbReference type="NCBI Taxonomy" id="6850"/>
    <lineage>
        <taxon>Eukaryota</taxon>
        <taxon>Metazoa</taxon>
        <taxon>Ecdysozoa</taxon>
        <taxon>Arthropoda</taxon>
        <taxon>Chelicerata</taxon>
        <taxon>Merostomata</taxon>
        <taxon>Xiphosura</taxon>
        <taxon>Limulidae</taxon>
        <taxon>Limulus</taxon>
    </lineage>
</organism>
<evidence type="ECO:0000256" key="5">
    <source>
        <dbReference type="ARBA" id="ARBA00023242"/>
    </source>
</evidence>
<protein>
    <submittedName>
        <fullName evidence="10 11">Transcriptional repressor p66-alpha-like</fullName>
    </submittedName>
</protein>
<evidence type="ECO:0000313" key="9">
    <source>
        <dbReference type="Proteomes" id="UP000694941"/>
    </source>
</evidence>
<keyword evidence="2" id="KW-0805">Transcription regulation</keyword>
<evidence type="ECO:0000313" key="11">
    <source>
        <dbReference type="RefSeq" id="XP_022256835.1"/>
    </source>
</evidence>
<feature type="domain" description="Transcriptional repressor p66 coiled-coil MBD2-interaction" evidence="8">
    <location>
        <begin position="79"/>
        <end position="117"/>
    </location>
</feature>
<feature type="compositionally biased region" description="Polar residues" evidence="7">
    <location>
        <begin position="410"/>
        <end position="429"/>
    </location>
</feature>
<evidence type="ECO:0000313" key="12">
    <source>
        <dbReference type="RefSeq" id="XP_022256836.1"/>
    </source>
</evidence>
<dbReference type="RefSeq" id="XP_022256836.1">
    <property type="nucleotide sequence ID" value="XM_022401128.1"/>
</dbReference>
<dbReference type="GeneID" id="106472566"/>
<sequence length="548" mass="60779">MIIYNLLVTVIVKTEKRYSLLDLNHSDLLDFVNLMIRITRLTRLKMDKKLNSQILSQNLLIQRMELPPLPKLKELSEDELQEKELKIRKLREELRNEEMKLILLKKLRQSQTVKENMLSSSQPLPGKVAPPIGRSVQSNFGAYSGGRGSHAILPNKHFSQNLPQHSPLTVSQMLKNKNLQGSAITGSRSGIQSTLPANVMLQQSLMRPGIGPLSRTPVTTPPNVVMGYKSSGQQSLAQPSTSLSPQSVQGSERVDNQTPAQRQAVAKLALRKQLEKTLLQIPPPKPPPPELHFIPNANNQEFVCLLGLEKIVDFMMHDGTTTRSPPEPFSCVQCGTDFTPVWKWQDTLTESGKKKPAVICEMCVTTNIKKALKAEHTNRLKTAFVKALQQEQEIEQSMSQVISSPPPSTSPLMHTQSSIPTTVFSNNRGTPPPSSHSPIQRMGSSNSNAVVAAAAANSAALLQQMPKLTPTQQSILQAQAHQLHQLAQSLPHQPQPAHMLPFSPLLAQTYPYSMLGKPPVTTSDLQRQYLLDMIPSHTLPQHSMNWKS</sequence>
<keyword evidence="5" id="KW-0539">Nucleus</keyword>
<feature type="region of interest" description="Disordered" evidence="7">
    <location>
        <begin position="401"/>
        <end position="446"/>
    </location>
</feature>
<dbReference type="PANTHER" id="PTHR13455">
    <property type="entry name" value="TRANSCRIPTIONAL REPRESSOR P66-RELATED"/>
    <property type="match status" value="1"/>
</dbReference>
<dbReference type="RefSeq" id="XP_013788674.1">
    <property type="nucleotide sequence ID" value="XM_013933220.2"/>
</dbReference>
<feature type="coiled-coil region" evidence="6">
    <location>
        <begin position="73"/>
        <end position="107"/>
    </location>
</feature>
<evidence type="ECO:0000256" key="2">
    <source>
        <dbReference type="ARBA" id="ARBA00023015"/>
    </source>
</evidence>
<proteinExistence type="predicted"/>
<keyword evidence="9" id="KW-1185">Reference proteome</keyword>
<comment type="subcellular location">
    <subcellularLocation>
        <location evidence="1">Nucleus</location>
    </subcellularLocation>
</comment>
<feature type="region of interest" description="Disordered" evidence="7">
    <location>
        <begin position="208"/>
        <end position="263"/>
    </location>
</feature>
<dbReference type="Gene3D" id="6.10.250.1650">
    <property type="match status" value="1"/>
</dbReference>
<reference evidence="10 11" key="1">
    <citation type="submission" date="2025-05" db="UniProtKB">
        <authorList>
            <consortium name="RefSeq"/>
        </authorList>
    </citation>
    <scope>IDENTIFICATION</scope>
    <source>
        <tissue evidence="10 11">Muscle</tissue>
    </source>
</reference>
<gene>
    <name evidence="10 11 12 13" type="primary">LOC106472566</name>
</gene>
<dbReference type="RefSeq" id="XP_022256837.1">
    <property type="nucleotide sequence ID" value="XM_022401129.1"/>
</dbReference>
<dbReference type="Proteomes" id="UP000694941">
    <property type="component" value="Unplaced"/>
</dbReference>
<keyword evidence="4" id="KW-0804">Transcription</keyword>
<evidence type="ECO:0000256" key="6">
    <source>
        <dbReference type="SAM" id="Coils"/>
    </source>
</evidence>
<accession>A0ABM1TLT0</accession>
<keyword evidence="3 6" id="KW-0175">Coiled coil</keyword>
<evidence type="ECO:0000313" key="13">
    <source>
        <dbReference type="RefSeq" id="XP_022256837.1"/>
    </source>
</evidence>
<dbReference type="InterPro" id="IPR040386">
    <property type="entry name" value="P66"/>
</dbReference>
<dbReference type="PANTHER" id="PTHR13455:SF7">
    <property type="entry name" value="SIMJANG, ISOFORM E"/>
    <property type="match status" value="1"/>
</dbReference>
<evidence type="ECO:0000256" key="3">
    <source>
        <dbReference type="ARBA" id="ARBA00023054"/>
    </source>
</evidence>
<name>A0ABM1TLT0_LIMPO</name>
<evidence type="ECO:0000256" key="1">
    <source>
        <dbReference type="ARBA" id="ARBA00004123"/>
    </source>
</evidence>
<dbReference type="Pfam" id="PF16563">
    <property type="entry name" value="P66_CC"/>
    <property type="match status" value="1"/>
</dbReference>
<evidence type="ECO:0000256" key="4">
    <source>
        <dbReference type="ARBA" id="ARBA00023163"/>
    </source>
</evidence>
<dbReference type="InterPro" id="IPR032346">
    <property type="entry name" value="P66_CC"/>
</dbReference>
<evidence type="ECO:0000313" key="10">
    <source>
        <dbReference type="RefSeq" id="XP_013788674.1"/>
    </source>
</evidence>
<feature type="compositionally biased region" description="Polar residues" evidence="7">
    <location>
        <begin position="230"/>
        <end position="261"/>
    </location>
</feature>
<dbReference type="RefSeq" id="XP_022256835.1">
    <property type="nucleotide sequence ID" value="XM_022401127.1"/>
</dbReference>
<evidence type="ECO:0000256" key="7">
    <source>
        <dbReference type="SAM" id="MobiDB-lite"/>
    </source>
</evidence>
<evidence type="ECO:0000259" key="8">
    <source>
        <dbReference type="Pfam" id="PF16563"/>
    </source>
</evidence>